<gene>
    <name evidence="3" type="ORF">GK108_23775</name>
</gene>
<keyword evidence="4" id="KW-1185">Reference proteome</keyword>
<dbReference type="SUPFAM" id="SSF82153">
    <property type="entry name" value="FAS1 domain"/>
    <property type="match status" value="2"/>
</dbReference>
<dbReference type="Gene3D" id="2.30.180.10">
    <property type="entry name" value="FAS1 domain"/>
    <property type="match status" value="2"/>
</dbReference>
<reference evidence="3 4" key="1">
    <citation type="submission" date="2020-02" db="EMBL/GenBank/DDBJ databases">
        <title>Draft genome sequence of two Spirosoma agri KCTC 52727 and Spirosoma terrae KCTC 52035.</title>
        <authorList>
            <person name="Rojas J."/>
            <person name="Ambika Manirajan B."/>
            <person name="Suarez C."/>
            <person name="Ratering S."/>
            <person name="Schnell S."/>
        </authorList>
    </citation>
    <scope>NUCLEOTIDE SEQUENCE [LARGE SCALE GENOMIC DNA]</scope>
    <source>
        <strain evidence="3 4">KCTC 52035</strain>
    </source>
</reference>
<dbReference type="AlphaFoldDB" id="A0A6L9LBK6"/>
<feature type="signal peptide" evidence="1">
    <location>
        <begin position="1"/>
        <end position="27"/>
    </location>
</feature>
<dbReference type="InterPro" id="IPR036378">
    <property type="entry name" value="FAS1_dom_sf"/>
</dbReference>
<proteinExistence type="predicted"/>
<organism evidence="3 4">
    <name type="scientific">Spirosoma terrae</name>
    <dbReference type="NCBI Taxonomy" id="1968276"/>
    <lineage>
        <taxon>Bacteria</taxon>
        <taxon>Pseudomonadati</taxon>
        <taxon>Bacteroidota</taxon>
        <taxon>Cytophagia</taxon>
        <taxon>Cytophagales</taxon>
        <taxon>Cytophagaceae</taxon>
        <taxon>Spirosoma</taxon>
    </lineage>
</organism>
<dbReference type="SMART" id="SM00554">
    <property type="entry name" value="FAS1"/>
    <property type="match status" value="2"/>
</dbReference>
<comment type="caution">
    <text evidence="3">The sequence shown here is derived from an EMBL/GenBank/DDBJ whole genome shotgun (WGS) entry which is preliminary data.</text>
</comment>
<dbReference type="GO" id="GO:0005615">
    <property type="term" value="C:extracellular space"/>
    <property type="evidence" value="ECO:0007669"/>
    <property type="project" value="TreeGrafter"/>
</dbReference>
<feature type="chain" id="PRO_5026904508" evidence="1">
    <location>
        <begin position="28"/>
        <end position="317"/>
    </location>
</feature>
<dbReference type="InterPro" id="IPR050904">
    <property type="entry name" value="Adhesion/Biosynth-related"/>
</dbReference>
<sequence>MTNYFAPLLSRLSVLGLLLVLSFSCTNRDNTVADPKTITDQILEDKQFGILRAAMTYAEAGDALKAANITFFAPNDAAFQNSGLTEAAIRSLPKEQVKNMLLYHVLYSPVSLSTIPTEVNTVQTASQGVAYLNNAGAGTVYINNAKVTQPDVKAANGVIHIIDHVLTPSSGSLLATIQSNSTFTFLAAALKRISTVNPSLIATLSNTTSANPITIFAPTDDAFIASGYTSIASIEAISSQTLSSLLTYHMLAGATFSYQFQSGSVNTLLTNNRLTLVVTNGVVVIKGNKNPTTAMIRKADQPATNGVIHSIDQVLQP</sequence>
<dbReference type="Pfam" id="PF02469">
    <property type="entry name" value="Fasciclin"/>
    <property type="match status" value="2"/>
</dbReference>
<feature type="domain" description="FAS1" evidence="2">
    <location>
        <begin position="35"/>
        <end position="166"/>
    </location>
</feature>
<feature type="domain" description="FAS1" evidence="2">
    <location>
        <begin position="170"/>
        <end position="315"/>
    </location>
</feature>
<evidence type="ECO:0000259" key="2">
    <source>
        <dbReference type="PROSITE" id="PS50213"/>
    </source>
</evidence>
<evidence type="ECO:0000313" key="4">
    <source>
        <dbReference type="Proteomes" id="UP000474175"/>
    </source>
</evidence>
<dbReference type="Proteomes" id="UP000474175">
    <property type="component" value="Unassembled WGS sequence"/>
</dbReference>
<dbReference type="InterPro" id="IPR000782">
    <property type="entry name" value="FAS1_domain"/>
</dbReference>
<evidence type="ECO:0000256" key="1">
    <source>
        <dbReference type="SAM" id="SignalP"/>
    </source>
</evidence>
<keyword evidence="1" id="KW-0732">Signal</keyword>
<dbReference type="EMBL" id="JAAFZH010000014">
    <property type="protein sequence ID" value="NDU97925.1"/>
    <property type="molecule type" value="Genomic_DNA"/>
</dbReference>
<dbReference type="PANTHER" id="PTHR10900">
    <property type="entry name" value="PERIOSTIN-RELATED"/>
    <property type="match status" value="1"/>
</dbReference>
<protein>
    <submittedName>
        <fullName evidence="3">Fasciclin domain-containing protein</fullName>
    </submittedName>
</protein>
<dbReference type="PANTHER" id="PTHR10900:SF77">
    <property type="entry name" value="FI19380P1"/>
    <property type="match status" value="1"/>
</dbReference>
<dbReference type="RefSeq" id="WP_163953874.1">
    <property type="nucleotide sequence ID" value="NZ_JAAFZH010000014.1"/>
</dbReference>
<dbReference type="PROSITE" id="PS50213">
    <property type="entry name" value="FAS1"/>
    <property type="match status" value="2"/>
</dbReference>
<accession>A0A6L9LBK6</accession>
<name>A0A6L9LBK6_9BACT</name>
<evidence type="ECO:0000313" key="3">
    <source>
        <dbReference type="EMBL" id="NDU97925.1"/>
    </source>
</evidence>